<feature type="compositionally biased region" description="Polar residues" evidence="1">
    <location>
        <begin position="457"/>
        <end position="469"/>
    </location>
</feature>
<evidence type="ECO:0000256" key="1">
    <source>
        <dbReference type="SAM" id="MobiDB-lite"/>
    </source>
</evidence>
<dbReference type="InterPro" id="IPR018490">
    <property type="entry name" value="cNMP-bd_dom_sf"/>
</dbReference>
<keyword evidence="4" id="KW-1185">Reference proteome</keyword>
<dbReference type="SUPFAM" id="SSF51206">
    <property type="entry name" value="cAMP-binding domain-like"/>
    <property type="match status" value="1"/>
</dbReference>
<feature type="domain" description="Cyclic nucleotide-binding" evidence="2">
    <location>
        <begin position="21"/>
        <end position="123"/>
    </location>
</feature>
<protein>
    <submittedName>
        <fullName evidence="3">Cyclic nucleotide-binding domain containing protein, putative</fullName>
    </submittedName>
</protein>
<feature type="compositionally biased region" description="Low complexity" evidence="1">
    <location>
        <begin position="445"/>
        <end position="456"/>
    </location>
</feature>
<evidence type="ECO:0000313" key="4">
    <source>
        <dbReference type="Proteomes" id="UP000515908"/>
    </source>
</evidence>
<dbReference type="PROSITE" id="PS50042">
    <property type="entry name" value="CNMP_BINDING_3"/>
    <property type="match status" value="1"/>
</dbReference>
<dbReference type="InterPro" id="IPR014710">
    <property type="entry name" value="RmlC-like_jellyroll"/>
</dbReference>
<dbReference type="EMBL" id="LR877147">
    <property type="protein sequence ID" value="CAD2214167.1"/>
    <property type="molecule type" value="Genomic_DNA"/>
</dbReference>
<organism evidence="3 4">
    <name type="scientific">Angomonas deanei</name>
    <dbReference type="NCBI Taxonomy" id="59799"/>
    <lineage>
        <taxon>Eukaryota</taxon>
        <taxon>Discoba</taxon>
        <taxon>Euglenozoa</taxon>
        <taxon>Kinetoplastea</taxon>
        <taxon>Metakinetoplastina</taxon>
        <taxon>Trypanosomatida</taxon>
        <taxon>Trypanosomatidae</taxon>
        <taxon>Strigomonadinae</taxon>
        <taxon>Angomonas</taxon>
    </lineage>
</organism>
<dbReference type="Proteomes" id="UP000515908">
    <property type="component" value="Chromosome 03"/>
</dbReference>
<feature type="region of interest" description="Disordered" evidence="1">
    <location>
        <begin position="406"/>
        <end position="470"/>
    </location>
</feature>
<reference evidence="3 4" key="1">
    <citation type="submission" date="2020-08" db="EMBL/GenBank/DDBJ databases">
        <authorList>
            <person name="Newling K."/>
            <person name="Davey J."/>
            <person name="Forrester S."/>
        </authorList>
    </citation>
    <scope>NUCLEOTIDE SEQUENCE [LARGE SCALE GENOMIC DNA]</scope>
    <source>
        <strain evidence="4">Crithidia deanei Carvalho (ATCC PRA-265)</strain>
    </source>
</reference>
<name>A0A7G2C5Z0_9TRYP</name>
<dbReference type="Pfam" id="PF00027">
    <property type="entry name" value="cNMP_binding"/>
    <property type="match status" value="1"/>
</dbReference>
<proteinExistence type="predicted"/>
<evidence type="ECO:0000313" key="3">
    <source>
        <dbReference type="EMBL" id="CAD2214167.1"/>
    </source>
</evidence>
<dbReference type="InterPro" id="IPR000595">
    <property type="entry name" value="cNMP-bd_dom"/>
</dbReference>
<sequence>MEDGVRRDIFSLVSILSGVPCLSHTAESMREELASLAEIKTFPPGFTIVSANTPCKELYIIGRGFARVGGRVDPSRSNACIPLEGESRSAGDYFGELFLLPHLWPRDVVSETSLDVWVLPMDKVLKVLESNKVQIQAIEVCRQGVSLYRVQHGEESITEGYSPATSLAASPINTRRGSGFRPAGSASFNNSGKRQSLSKQSSISSAVDYDAVLASFDWVSFIKDKNSELERVGNDIFRSEQRELREVDKETEKILKRRVQSLISVPPSLASNPADCDFPGEVNELQATIVEQLLLTPTEEQPRFLRQVNDSNVRLVVEDGDDDEGEVVQGVIEESLANVNDVSIVNVNGIEEMASENSGDDEEEATVTSTLVTGDFTSGNIEASISMPFKNFPLYDMAMPDGSTWPPNPINLGTPGRRSLAPDGGDYPLPSGHRASISRNHLVRPPSGLPSALLSPRQTGSDFRSSPRNSIVRPISASEQLVSGLRVRPASVDYSQQNKISAERSTSVLDRFVKIEDKDYFNSYVKVLPLDEGELWIPEDEADGENHNYILLLLHVQLCGGDVGKHLNAKDKYVVRVKRDDHLVLETAPATIEEGAGNIRWPMDKASFIKFVRAGAELKLELVNPKKPKTVLYETIFSTEPLKEKDGSIIRGTHPLRKGGDDNEMKLENFYLRTVCLPVMSSDYNTLQKKFKGNKRLSLSDLSLVSETKSMLHSNAAEVHIVAVKGLIHRIDASIVVYFTGESGVETIFLKTPHVAPKTRTPFWPADGAYFRIAQHGKLRFELQHKEHSIGSYTTTVDELVFGGAGIHKCALYAPQLQEPLGTLVLNTLSTTAHTKTENRKTDKTVFLHVRNVKLLAPENFIIPPDPFVVIRETSGAVVLRTPLVYSSFDATYRLVDGSCVLQCPTLEGSSFPYLIELCDNDISSIVGSATFEVRSDGIGPENVYLVEMGDVAKVEIYTQCCQVMDLNRQQTGPLPFNQNDPLSVVFLEKCYINALSTYKGSGLPLHLIATVSSKDEELFRTPPSDQGEWTMNTGSTAFRVSPEMKNTEGVTVKLYSGGTEEADNVGQVYLPLVDLCRTGEHTYNVFAGDAVDRERELPRGTVTIFTMCASKVNQQLVSYGATAIHLDDDEGEETTDSPSFYGTALLHPMRSRDGHGGPAQVRLTLSSACGIMTNVKKKNIQVRLQCGSVTLLSVEKKGVESSCAYWNVDEATALVAVPRFPFTIQLQLRGRNADKAGPGDSAPDVLSMTQRAGTTHEEYTLLGEVEVTIAALRPGDALMYMVPLDRESPPFTLTGTELEAQFLPPFSSSGKSVVSLFAKGVDRSKGML</sequence>
<accession>A0A7G2C5Z0</accession>
<dbReference type="VEuPathDB" id="TriTrypDB:ADEAN_000161100"/>
<dbReference type="CDD" id="cd00038">
    <property type="entry name" value="CAP_ED"/>
    <property type="match status" value="1"/>
</dbReference>
<dbReference type="Gene3D" id="2.60.120.10">
    <property type="entry name" value="Jelly Rolls"/>
    <property type="match status" value="1"/>
</dbReference>
<gene>
    <name evidence="3" type="ORF">ADEAN_000161100</name>
</gene>
<evidence type="ECO:0000259" key="2">
    <source>
        <dbReference type="PROSITE" id="PS50042"/>
    </source>
</evidence>